<evidence type="ECO:0000313" key="1">
    <source>
        <dbReference type="EMBL" id="QLG88561.1"/>
    </source>
</evidence>
<dbReference type="RefSeq" id="WP_179355074.1">
    <property type="nucleotide sequence ID" value="NZ_CP058627.1"/>
</dbReference>
<organism evidence="1 2">
    <name type="scientific">Chitinibacter bivalviorum</name>
    <dbReference type="NCBI Taxonomy" id="2739434"/>
    <lineage>
        <taxon>Bacteria</taxon>
        <taxon>Pseudomonadati</taxon>
        <taxon>Pseudomonadota</taxon>
        <taxon>Betaproteobacteria</taxon>
        <taxon>Neisseriales</taxon>
        <taxon>Chitinibacteraceae</taxon>
        <taxon>Chitinibacter</taxon>
    </lineage>
</organism>
<protein>
    <submittedName>
        <fullName evidence="1">Uncharacterized protein</fullName>
    </submittedName>
</protein>
<reference evidence="1 2" key="1">
    <citation type="submission" date="2020-07" db="EMBL/GenBank/DDBJ databases">
        <title>Complete genome sequence of Chitinibacter sp. 2T18.</title>
        <authorList>
            <person name="Bae J.-W."/>
            <person name="Choi J.-W."/>
        </authorList>
    </citation>
    <scope>NUCLEOTIDE SEQUENCE [LARGE SCALE GENOMIC DNA]</scope>
    <source>
        <strain evidence="1 2">2T18</strain>
    </source>
</reference>
<accession>A0A7H9BKM0</accession>
<sequence>MTYPQIGYPDVSTETLGMDISDVPITINYPSFEPPQLQAQQVANPELIIPDCFPRASVYVIKQQIAQVDGDLRQQILDEVAENYRLNPTKTIPLRLLRCFVALSKKGQFYPELCFQYADRRAATTINASCEKIQKPIKRTPVQVESDRSACLAAVGLKII</sequence>
<keyword evidence="2" id="KW-1185">Reference proteome</keyword>
<dbReference type="KEGG" id="chiz:HQ393_10075"/>
<proteinExistence type="predicted"/>
<gene>
    <name evidence="1" type="ORF">HQ393_10075</name>
</gene>
<evidence type="ECO:0000313" key="2">
    <source>
        <dbReference type="Proteomes" id="UP000509597"/>
    </source>
</evidence>
<dbReference type="AlphaFoldDB" id="A0A7H9BKM0"/>
<name>A0A7H9BKM0_9NEIS</name>
<dbReference type="EMBL" id="CP058627">
    <property type="protein sequence ID" value="QLG88561.1"/>
    <property type="molecule type" value="Genomic_DNA"/>
</dbReference>
<dbReference type="Proteomes" id="UP000509597">
    <property type="component" value="Chromosome"/>
</dbReference>